<name>A0ABU8U4N5_9ACTN</name>
<evidence type="ECO:0000313" key="2">
    <source>
        <dbReference type="EMBL" id="MEJ8642817.1"/>
    </source>
</evidence>
<feature type="compositionally biased region" description="Polar residues" evidence="1">
    <location>
        <begin position="83"/>
        <end position="95"/>
    </location>
</feature>
<proteinExistence type="predicted"/>
<protein>
    <submittedName>
        <fullName evidence="2">Uncharacterized protein</fullName>
    </submittedName>
</protein>
<evidence type="ECO:0000313" key="3">
    <source>
        <dbReference type="Proteomes" id="UP001382904"/>
    </source>
</evidence>
<feature type="compositionally biased region" description="Low complexity" evidence="1">
    <location>
        <begin position="36"/>
        <end position="69"/>
    </location>
</feature>
<dbReference type="EMBL" id="JBBKAM010000002">
    <property type="protein sequence ID" value="MEJ8642817.1"/>
    <property type="molecule type" value="Genomic_DNA"/>
</dbReference>
<gene>
    <name evidence="2" type="ORF">WKI68_18345</name>
</gene>
<accession>A0ABU8U4N5</accession>
<comment type="caution">
    <text evidence="2">The sequence shown here is derived from an EMBL/GenBank/DDBJ whole genome shotgun (WGS) entry which is preliminary data.</text>
</comment>
<reference evidence="2 3" key="1">
    <citation type="submission" date="2024-03" db="EMBL/GenBank/DDBJ databases">
        <title>Novel Streptomyces species of biotechnological and ecological value are a feature of Machair soil.</title>
        <authorList>
            <person name="Prole J.R."/>
            <person name="Goodfellow M."/>
            <person name="Allenby N."/>
            <person name="Ward A.C."/>
        </authorList>
    </citation>
    <scope>NUCLEOTIDE SEQUENCE [LARGE SCALE GENOMIC DNA]</scope>
    <source>
        <strain evidence="2 3">MS1.HAVA.3</strain>
    </source>
</reference>
<evidence type="ECO:0000256" key="1">
    <source>
        <dbReference type="SAM" id="MobiDB-lite"/>
    </source>
</evidence>
<feature type="region of interest" description="Disordered" evidence="1">
    <location>
        <begin position="27"/>
        <end position="109"/>
    </location>
</feature>
<dbReference type="Proteomes" id="UP001382904">
    <property type="component" value="Unassembled WGS sequence"/>
</dbReference>
<organism evidence="2 3">
    <name type="scientific">Streptomyces caledonius</name>
    <dbReference type="NCBI Taxonomy" id="3134107"/>
    <lineage>
        <taxon>Bacteria</taxon>
        <taxon>Bacillati</taxon>
        <taxon>Actinomycetota</taxon>
        <taxon>Actinomycetes</taxon>
        <taxon>Kitasatosporales</taxon>
        <taxon>Streptomycetaceae</taxon>
        <taxon>Streptomyces</taxon>
    </lineage>
</organism>
<sequence length="109" mass="10804">MCQAALIGSAGMGPPAAYTVARAPTARYPQSTAENTAPAGSTSSSSSDAPPSRAARRTSSTGSATRSRGVTPTGAGTPDRVSYRTSSVPWASSHSPAARWSAPPGPLSG</sequence>
<keyword evidence="3" id="KW-1185">Reference proteome</keyword>